<keyword evidence="2" id="KW-1185">Reference proteome</keyword>
<name>A0A6B3TKY1_9BACI</name>
<gene>
    <name evidence="1" type="ORF">G4Z05_01420</name>
</gene>
<accession>A0A6B3TKY1</accession>
<protein>
    <submittedName>
        <fullName evidence="1">Uncharacterized protein</fullName>
    </submittedName>
</protein>
<dbReference type="Proteomes" id="UP000481621">
    <property type="component" value="Unassembled WGS sequence"/>
</dbReference>
<organism evidence="1 2">
    <name type="scientific">Neobacillus thermocopriae</name>
    <dbReference type="NCBI Taxonomy" id="1215031"/>
    <lineage>
        <taxon>Bacteria</taxon>
        <taxon>Bacillati</taxon>
        <taxon>Bacillota</taxon>
        <taxon>Bacilli</taxon>
        <taxon>Bacillales</taxon>
        <taxon>Bacillaceae</taxon>
        <taxon>Neobacillus</taxon>
    </lineage>
</organism>
<reference evidence="1" key="1">
    <citation type="submission" date="2020-02" db="EMBL/GenBank/DDBJ databases">
        <title>Bacillus sedimentmangrovi sp. nov., isolated from sediment of the mangrove ecosystem.</title>
        <authorList>
            <person name="Liu G."/>
        </authorList>
    </citation>
    <scope>NUCLEOTIDE SEQUENCE [LARGE SCALE GENOMIC DNA]</scope>
    <source>
        <strain evidence="1">SgZ-7</strain>
    </source>
</reference>
<evidence type="ECO:0000313" key="2">
    <source>
        <dbReference type="Proteomes" id="UP000481621"/>
    </source>
</evidence>
<dbReference type="RefSeq" id="WP_163250138.1">
    <property type="nucleotide sequence ID" value="NZ_JAAIUV010000002.1"/>
</dbReference>
<sequence length="98" mass="11633">MRSLQDVLYNWLTIKVVHDARPNDTAAKETCTHFEEVLASQFHVSNIEISKDEVMYYLSFQHNGEQKNTRFPRDLIEVMLTQINLEPEKYENYPLVEE</sequence>
<evidence type="ECO:0000313" key="1">
    <source>
        <dbReference type="EMBL" id="NEX77543.1"/>
    </source>
</evidence>
<dbReference type="EMBL" id="JAAIUV010000002">
    <property type="protein sequence ID" value="NEX77543.1"/>
    <property type="molecule type" value="Genomic_DNA"/>
</dbReference>
<proteinExistence type="predicted"/>
<dbReference type="AlphaFoldDB" id="A0A6B3TKY1"/>
<comment type="caution">
    <text evidence="1">The sequence shown here is derived from an EMBL/GenBank/DDBJ whole genome shotgun (WGS) entry which is preliminary data.</text>
</comment>